<dbReference type="Proteomes" id="UP001165136">
    <property type="component" value="Unassembled WGS sequence"/>
</dbReference>
<dbReference type="Gene3D" id="2.30.130.110">
    <property type="match status" value="1"/>
</dbReference>
<dbReference type="InterPro" id="IPR013974">
    <property type="entry name" value="SAF"/>
</dbReference>
<accession>A0A9W6R282</accession>
<proteinExistence type="predicted"/>
<evidence type="ECO:0000313" key="4">
    <source>
        <dbReference type="Proteomes" id="UP001165136"/>
    </source>
</evidence>
<dbReference type="AlphaFoldDB" id="A0A9W6R282"/>
<dbReference type="InterPro" id="IPR044144">
    <property type="entry name" value="SAF_UxaA/GarD"/>
</dbReference>
<dbReference type="Pfam" id="PF08666">
    <property type="entry name" value="SAF"/>
    <property type="match status" value="1"/>
</dbReference>
<organism evidence="3 4">
    <name type="scientific">Amycolatopsis taiwanensis</name>
    <dbReference type="NCBI Taxonomy" id="342230"/>
    <lineage>
        <taxon>Bacteria</taxon>
        <taxon>Bacillati</taxon>
        <taxon>Actinomycetota</taxon>
        <taxon>Actinomycetes</taxon>
        <taxon>Pseudonocardiales</taxon>
        <taxon>Pseudonocardiaceae</taxon>
        <taxon>Amycolatopsis</taxon>
    </lineage>
</organism>
<dbReference type="SMART" id="SM00858">
    <property type="entry name" value="SAF"/>
    <property type="match status" value="1"/>
</dbReference>
<dbReference type="EMBL" id="BSTI01000010">
    <property type="protein sequence ID" value="GLY68171.1"/>
    <property type="molecule type" value="Genomic_DNA"/>
</dbReference>
<name>A0A9W6R282_9PSEU</name>
<keyword evidence="4" id="KW-1185">Reference proteome</keyword>
<sequence length="101" mass="10945">MVESGPPGYLIHDDADLVGVAVRDLEPGDVEGGYLRKPESVRVRLNHPVPLGHKLALTDIAEGADVIEYGQRVGTATADIKKGDYVHVHNVRSARWHNSVA</sequence>
<dbReference type="PANTHER" id="PTHR30536:SF5">
    <property type="entry name" value="ALTRONATE DEHYDRATASE"/>
    <property type="match status" value="1"/>
</dbReference>
<evidence type="ECO:0000313" key="3">
    <source>
        <dbReference type="EMBL" id="GLY68171.1"/>
    </source>
</evidence>
<dbReference type="RefSeq" id="WP_285488248.1">
    <property type="nucleotide sequence ID" value="NZ_BSTI01000010.1"/>
</dbReference>
<dbReference type="GO" id="GO:0019698">
    <property type="term" value="P:D-galacturonate catabolic process"/>
    <property type="evidence" value="ECO:0007669"/>
    <property type="project" value="TreeGrafter"/>
</dbReference>
<evidence type="ECO:0000259" key="2">
    <source>
        <dbReference type="SMART" id="SM00858"/>
    </source>
</evidence>
<gene>
    <name evidence="3" type="ORF">Atai01_47900</name>
</gene>
<evidence type="ECO:0000256" key="1">
    <source>
        <dbReference type="ARBA" id="ARBA00023239"/>
    </source>
</evidence>
<dbReference type="PANTHER" id="PTHR30536">
    <property type="entry name" value="ALTRONATE/GALACTARATE DEHYDRATASE"/>
    <property type="match status" value="1"/>
</dbReference>
<reference evidence="3" key="1">
    <citation type="submission" date="2023-03" db="EMBL/GenBank/DDBJ databases">
        <title>Amycolatopsis taiwanensis NBRC 103393.</title>
        <authorList>
            <person name="Ichikawa N."/>
            <person name="Sato H."/>
            <person name="Tonouchi N."/>
        </authorList>
    </citation>
    <scope>NUCLEOTIDE SEQUENCE</scope>
    <source>
        <strain evidence="3">NBRC 103393</strain>
    </source>
</reference>
<feature type="domain" description="SAF" evidence="2">
    <location>
        <begin position="16"/>
        <end position="92"/>
    </location>
</feature>
<dbReference type="InterPro" id="IPR052172">
    <property type="entry name" value="UxaA_altronate/galactarate_dh"/>
</dbReference>
<protein>
    <recommendedName>
        <fullName evidence="2">SAF domain-containing protein</fullName>
    </recommendedName>
</protein>
<dbReference type="GO" id="GO:0016829">
    <property type="term" value="F:lyase activity"/>
    <property type="evidence" value="ECO:0007669"/>
    <property type="project" value="UniProtKB-KW"/>
</dbReference>
<keyword evidence="1" id="KW-0456">Lyase</keyword>
<comment type="caution">
    <text evidence="3">The sequence shown here is derived from an EMBL/GenBank/DDBJ whole genome shotgun (WGS) entry which is preliminary data.</text>
</comment>
<dbReference type="CDD" id="cd11613">
    <property type="entry name" value="SAF_AH_GD"/>
    <property type="match status" value="1"/>
</dbReference>